<protein>
    <recommendedName>
        <fullName evidence="8">Rhodopsin domain-containing protein</fullName>
    </recommendedName>
</protein>
<name>A0A9P4KDK4_9PLEO</name>
<proteinExistence type="inferred from homology"/>
<evidence type="ECO:0000259" key="8">
    <source>
        <dbReference type="Pfam" id="PF20684"/>
    </source>
</evidence>
<keyword evidence="10" id="KW-1185">Reference proteome</keyword>
<evidence type="ECO:0000256" key="7">
    <source>
        <dbReference type="SAM" id="Phobius"/>
    </source>
</evidence>
<dbReference type="OrthoDB" id="5413793at2759"/>
<feature type="domain" description="Rhodopsin" evidence="8">
    <location>
        <begin position="3"/>
        <end position="174"/>
    </location>
</feature>
<gene>
    <name evidence="9" type="ORF">CC78DRAFT_531479</name>
</gene>
<feature type="compositionally biased region" description="Basic and acidic residues" evidence="6">
    <location>
        <begin position="207"/>
        <end position="224"/>
    </location>
</feature>
<keyword evidence="3 7" id="KW-1133">Transmembrane helix</keyword>
<organism evidence="9 10">
    <name type="scientific">Lojkania enalia</name>
    <dbReference type="NCBI Taxonomy" id="147567"/>
    <lineage>
        <taxon>Eukaryota</taxon>
        <taxon>Fungi</taxon>
        <taxon>Dikarya</taxon>
        <taxon>Ascomycota</taxon>
        <taxon>Pezizomycotina</taxon>
        <taxon>Dothideomycetes</taxon>
        <taxon>Pleosporomycetidae</taxon>
        <taxon>Pleosporales</taxon>
        <taxon>Pleosporales incertae sedis</taxon>
        <taxon>Lojkania</taxon>
    </lineage>
</organism>
<feature type="transmembrane region" description="Helical" evidence="7">
    <location>
        <begin position="37"/>
        <end position="56"/>
    </location>
</feature>
<evidence type="ECO:0000256" key="4">
    <source>
        <dbReference type="ARBA" id="ARBA00023136"/>
    </source>
</evidence>
<evidence type="ECO:0000313" key="10">
    <source>
        <dbReference type="Proteomes" id="UP000800093"/>
    </source>
</evidence>
<feature type="transmembrane region" description="Helical" evidence="7">
    <location>
        <begin position="117"/>
        <end position="135"/>
    </location>
</feature>
<feature type="transmembrane region" description="Helical" evidence="7">
    <location>
        <begin position="147"/>
        <end position="180"/>
    </location>
</feature>
<feature type="region of interest" description="Disordered" evidence="6">
    <location>
        <begin position="292"/>
        <end position="317"/>
    </location>
</feature>
<dbReference type="PANTHER" id="PTHR33048">
    <property type="entry name" value="PTH11-LIKE INTEGRAL MEMBRANE PROTEIN (AFU_ORTHOLOGUE AFUA_5G11245)"/>
    <property type="match status" value="1"/>
</dbReference>
<keyword evidence="2 7" id="KW-0812">Transmembrane</keyword>
<comment type="similarity">
    <text evidence="5">Belongs to the SAT4 family.</text>
</comment>
<feature type="region of interest" description="Disordered" evidence="6">
    <location>
        <begin position="198"/>
        <end position="243"/>
    </location>
</feature>
<evidence type="ECO:0000256" key="6">
    <source>
        <dbReference type="SAM" id="MobiDB-lite"/>
    </source>
</evidence>
<feature type="compositionally biased region" description="Basic and acidic residues" evidence="6">
    <location>
        <begin position="293"/>
        <end position="305"/>
    </location>
</feature>
<evidence type="ECO:0000256" key="1">
    <source>
        <dbReference type="ARBA" id="ARBA00004141"/>
    </source>
</evidence>
<dbReference type="PANTHER" id="PTHR33048:SF131">
    <property type="entry name" value="INTEGRAL MEMBRANE PROTEIN"/>
    <property type="match status" value="1"/>
</dbReference>
<accession>A0A9P4KDK4</accession>
<dbReference type="EMBL" id="ML986596">
    <property type="protein sequence ID" value="KAF2266678.1"/>
    <property type="molecule type" value="Genomic_DNA"/>
</dbReference>
<feature type="transmembrane region" description="Helical" evidence="7">
    <location>
        <begin position="85"/>
        <end position="105"/>
    </location>
</feature>
<dbReference type="InterPro" id="IPR052337">
    <property type="entry name" value="SAT4-like"/>
</dbReference>
<dbReference type="GO" id="GO:0016020">
    <property type="term" value="C:membrane"/>
    <property type="evidence" value="ECO:0007669"/>
    <property type="project" value="UniProtKB-SubCell"/>
</dbReference>
<evidence type="ECO:0000256" key="3">
    <source>
        <dbReference type="ARBA" id="ARBA00022989"/>
    </source>
</evidence>
<evidence type="ECO:0000256" key="5">
    <source>
        <dbReference type="ARBA" id="ARBA00038359"/>
    </source>
</evidence>
<comment type="subcellular location">
    <subcellularLocation>
        <location evidence="1">Membrane</location>
        <topology evidence="1">Multi-pass membrane protein</topology>
    </subcellularLocation>
</comment>
<sequence length="340" mass="38367">MASNVFYFLCNWAVKHALLLFYSEIVRDNKWYKGSIYFMHFVAFGFGLSSILVNIFQCRPIRKTWDADAPGWCANMNMFFRLNSIIMLTTDLVLYTMPVIFTWHLQLRRPQRIGLNALFALGGIVLAASAARVHAVHNFASHPDFPWWFAWAMIWAVLENHLAIVVACAPSVKVIAILLFPRLASSYRKVVSKVTPSSSRSRSRASHPFDTDLESGTHKSDKLKPTPSSTPLPSPAFTAESGSSRASRNFAKWFKQPQNSRGLPSADSMEESGLVYVEDMQPASKDVQLVNIPKDREKRWKDKRTTSPMPGDSDIRVEHTIEVESARDSDEDIKVVGRAV</sequence>
<evidence type="ECO:0000256" key="2">
    <source>
        <dbReference type="ARBA" id="ARBA00022692"/>
    </source>
</evidence>
<reference evidence="10" key="1">
    <citation type="journal article" date="2020" name="Stud. Mycol.">
        <title>101 Dothideomycetes genomes: A test case for predicting lifestyles and emergence of pathogens.</title>
        <authorList>
            <person name="Haridas S."/>
            <person name="Albert R."/>
            <person name="Binder M."/>
            <person name="Bloem J."/>
            <person name="LaButti K."/>
            <person name="Salamov A."/>
            <person name="Andreopoulos B."/>
            <person name="Baker S."/>
            <person name="Barry K."/>
            <person name="Bills G."/>
            <person name="Bluhm B."/>
            <person name="Cannon C."/>
            <person name="Castanera R."/>
            <person name="Culley D."/>
            <person name="Daum C."/>
            <person name="Ezra D."/>
            <person name="Gonzalez J."/>
            <person name="Henrissat B."/>
            <person name="Kuo A."/>
            <person name="Liang C."/>
            <person name="Lipzen A."/>
            <person name="Lutzoni F."/>
            <person name="Magnuson J."/>
            <person name="Mondo S."/>
            <person name="Nolan M."/>
            <person name="Ohm R."/>
            <person name="Pangilinan J."/>
            <person name="Park H.-J."/>
            <person name="Ramirez L."/>
            <person name="Alfaro M."/>
            <person name="Sun H."/>
            <person name="Tritt A."/>
            <person name="Yoshinaga Y."/>
            <person name="Zwiers L.-H."/>
            <person name="Turgeon B."/>
            <person name="Goodwin S."/>
            <person name="Spatafora J."/>
            <person name="Crous P."/>
            <person name="Grigoriev I."/>
        </authorList>
    </citation>
    <scope>NUCLEOTIDE SEQUENCE [LARGE SCALE GENOMIC DNA]</scope>
    <source>
        <strain evidence="10">CBS 304.66</strain>
    </source>
</reference>
<dbReference type="InterPro" id="IPR049326">
    <property type="entry name" value="Rhodopsin_dom_fungi"/>
</dbReference>
<dbReference type="Pfam" id="PF20684">
    <property type="entry name" value="Fung_rhodopsin"/>
    <property type="match status" value="1"/>
</dbReference>
<keyword evidence="4 7" id="KW-0472">Membrane</keyword>
<dbReference type="Proteomes" id="UP000800093">
    <property type="component" value="Unassembled WGS sequence"/>
</dbReference>
<feature type="transmembrane region" description="Helical" evidence="7">
    <location>
        <begin position="6"/>
        <end position="25"/>
    </location>
</feature>
<comment type="caution">
    <text evidence="9">The sequence shown here is derived from an EMBL/GenBank/DDBJ whole genome shotgun (WGS) entry which is preliminary data.</text>
</comment>
<evidence type="ECO:0000313" key="9">
    <source>
        <dbReference type="EMBL" id="KAF2266678.1"/>
    </source>
</evidence>
<dbReference type="AlphaFoldDB" id="A0A9P4KDK4"/>